<feature type="compositionally biased region" description="Polar residues" evidence="1">
    <location>
        <begin position="71"/>
        <end position="80"/>
    </location>
</feature>
<organism evidence="2 3">
    <name type="scientific">Tetrapyrgos nigripes</name>
    <dbReference type="NCBI Taxonomy" id="182062"/>
    <lineage>
        <taxon>Eukaryota</taxon>
        <taxon>Fungi</taxon>
        <taxon>Dikarya</taxon>
        <taxon>Basidiomycota</taxon>
        <taxon>Agaricomycotina</taxon>
        <taxon>Agaricomycetes</taxon>
        <taxon>Agaricomycetidae</taxon>
        <taxon>Agaricales</taxon>
        <taxon>Marasmiineae</taxon>
        <taxon>Marasmiaceae</taxon>
        <taxon>Tetrapyrgos</taxon>
    </lineage>
</organism>
<name>A0A8H5FS00_9AGAR</name>
<dbReference type="Proteomes" id="UP000559256">
    <property type="component" value="Unassembled WGS sequence"/>
</dbReference>
<accession>A0A8H5FS00</accession>
<feature type="region of interest" description="Disordered" evidence="1">
    <location>
        <begin position="42"/>
        <end position="80"/>
    </location>
</feature>
<comment type="caution">
    <text evidence="2">The sequence shown here is derived from an EMBL/GenBank/DDBJ whole genome shotgun (WGS) entry which is preliminary data.</text>
</comment>
<proteinExistence type="predicted"/>
<evidence type="ECO:0000256" key="1">
    <source>
        <dbReference type="SAM" id="MobiDB-lite"/>
    </source>
</evidence>
<dbReference type="AlphaFoldDB" id="A0A8H5FS00"/>
<feature type="region of interest" description="Disordered" evidence="1">
    <location>
        <begin position="1"/>
        <end position="24"/>
    </location>
</feature>
<feature type="region of interest" description="Disordered" evidence="1">
    <location>
        <begin position="110"/>
        <end position="131"/>
    </location>
</feature>
<protein>
    <submittedName>
        <fullName evidence="2">Uncharacterized protein</fullName>
    </submittedName>
</protein>
<gene>
    <name evidence="2" type="ORF">D9758_010137</name>
</gene>
<feature type="compositionally biased region" description="Polar residues" evidence="1">
    <location>
        <begin position="14"/>
        <end position="24"/>
    </location>
</feature>
<sequence length="131" mass="13860">MARTKQSARKSTGGRATNSHSAQSSYMETIISQLFLVMARKKGEPRKSTGGVSRCVRKVTATSEGSGGVDTPNTTNPHTSSAQVDVQAVQFPAPSSNPSNILTIPVQSVSEGSEVGDVPNLEQELQTMKLQ</sequence>
<dbReference type="EMBL" id="JAACJM010000098">
    <property type="protein sequence ID" value="KAF5346976.1"/>
    <property type="molecule type" value="Genomic_DNA"/>
</dbReference>
<evidence type="ECO:0000313" key="2">
    <source>
        <dbReference type="EMBL" id="KAF5346976.1"/>
    </source>
</evidence>
<keyword evidence="3" id="KW-1185">Reference proteome</keyword>
<reference evidence="2 3" key="1">
    <citation type="journal article" date="2020" name="ISME J.">
        <title>Uncovering the hidden diversity of litter-decomposition mechanisms in mushroom-forming fungi.</title>
        <authorList>
            <person name="Floudas D."/>
            <person name="Bentzer J."/>
            <person name="Ahren D."/>
            <person name="Johansson T."/>
            <person name="Persson P."/>
            <person name="Tunlid A."/>
        </authorList>
    </citation>
    <scope>NUCLEOTIDE SEQUENCE [LARGE SCALE GENOMIC DNA]</scope>
    <source>
        <strain evidence="2 3">CBS 291.85</strain>
    </source>
</reference>
<evidence type="ECO:0000313" key="3">
    <source>
        <dbReference type="Proteomes" id="UP000559256"/>
    </source>
</evidence>